<reference evidence="1 2" key="1">
    <citation type="submission" date="2017-08" db="EMBL/GenBank/DDBJ databases">
        <title>Draft Genome Sequence of Pseudomonas moraviensis TYU6, isolated from Taxus cuspidata by using PacBio Single-Molecule Real-Time Technology.</title>
        <authorList>
            <person name="Baek K.-H."/>
            <person name="Mishra A.K."/>
        </authorList>
    </citation>
    <scope>NUCLEOTIDE SEQUENCE [LARGE SCALE GENOMIC DNA]</scope>
    <source>
        <strain evidence="1 2">TYU6</strain>
    </source>
</reference>
<proteinExistence type="predicted"/>
<dbReference type="RefSeq" id="WP_080963254.1">
    <property type="nucleotide sequence ID" value="NZ_NRSS01000004.1"/>
</dbReference>
<accession>A0A2A2PGS7</accession>
<keyword evidence="2" id="KW-1185">Reference proteome</keyword>
<comment type="caution">
    <text evidence="1">The sequence shown here is derived from an EMBL/GenBank/DDBJ whole genome shotgun (WGS) entry which is preliminary data.</text>
</comment>
<dbReference type="Proteomes" id="UP000217830">
    <property type="component" value="Unassembled WGS sequence"/>
</dbReference>
<dbReference type="EMBL" id="NRST01000001">
    <property type="protein sequence ID" value="PAW54654.1"/>
    <property type="molecule type" value="Genomic_DNA"/>
</dbReference>
<evidence type="ECO:0000313" key="1">
    <source>
        <dbReference type="EMBL" id="PAW54654.1"/>
    </source>
</evidence>
<protein>
    <submittedName>
        <fullName evidence="1">Uncharacterized protein</fullName>
    </submittedName>
</protein>
<organism evidence="1 2">
    <name type="scientific">Pseudomonas moraviensis</name>
    <dbReference type="NCBI Taxonomy" id="321662"/>
    <lineage>
        <taxon>Bacteria</taxon>
        <taxon>Pseudomonadati</taxon>
        <taxon>Pseudomonadota</taxon>
        <taxon>Gammaproteobacteria</taxon>
        <taxon>Pseudomonadales</taxon>
        <taxon>Pseudomonadaceae</taxon>
        <taxon>Pseudomonas</taxon>
    </lineage>
</organism>
<dbReference type="AlphaFoldDB" id="A0A2A2PGS7"/>
<sequence>MLKDPFLNEPFEPSLTWFVSRFDVYDREETRGVELGVYNPDDPVDREVLIRKYCLVLPYLSYRHKCVLFEFLERALEDPKFDFQRPFEIDECEANSWPREEWYSLNEPRSFFQSVYQLAQEVWKEDLSRAAGEEKTTW</sequence>
<evidence type="ECO:0000313" key="2">
    <source>
        <dbReference type="Proteomes" id="UP000217830"/>
    </source>
</evidence>
<name>A0A2A2PGS7_9PSED</name>
<gene>
    <name evidence="1" type="ORF">CKQ80_04890</name>
</gene>